<dbReference type="Proteomes" id="UP000271889">
    <property type="component" value="Unassembled WGS sequence"/>
</dbReference>
<keyword evidence="2" id="KW-1185">Reference proteome</keyword>
<name>A0A3P7MHZ8_CYLGO</name>
<sequence length="42" mass="4874">MWHLKFRAEGAQIISVEKLLVAVEVRWPVEVLGSHAKKMDDR</sequence>
<dbReference type="AlphaFoldDB" id="A0A3P7MHZ8"/>
<accession>A0A3P7MHZ8</accession>
<evidence type="ECO:0000313" key="1">
    <source>
        <dbReference type="EMBL" id="VDN29144.1"/>
    </source>
</evidence>
<organism evidence="1 2">
    <name type="scientific">Cylicostephanus goldi</name>
    <name type="common">Nematode worm</name>
    <dbReference type="NCBI Taxonomy" id="71465"/>
    <lineage>
        <taxon>Eukaryota</taxon>
        <taxon>Metazoa</taxon>
        <taxon>Ecdysozoa</taxon>
        <taxon>Nematoda</taxon>
        <taxon>Chromadorea</taxon>
        <taxon>Rhabditida</taxon>
        <taxon>Rhabditina</taxon>
        <taxon>Rhabditomorpha</taxon>
        <taxon>Strongyloidea</taxon>
        <taxon>Strongylidae</taxon>
        <taxon>Cylicostephanus</taxon>
    </lineage>
</organism>
<proteinExistence type="predicted"/>
<protein>
    <submittedName>
        <fullName evidence="1">Uncharacterized protein</fullName>
    </submittedName>
</protein>
<gene>
    <name evidence="1" type="ORF">CGOC_LOCUS11174</name>
</gene>
<evidence type="ECO:0000313" key="2">
    <source>
        <dbReference type="Proteomes" id="UP000271889"/>
    </source>
</evidence>
<dbReference type="EMBL" id="UYRV01114845">
    <property type="protein sequence ID" value="VDN29144.1"/>
    <property type="molecule type" value="Genomic_DNA"/>
</dbReference>
<reference evidence="1 2" key="1">
    <citation type="submission" date="2018-11" db="EMBL/GenBank/DDBJ databases">
        <authorList>
            <consortium name="Pathogen Informatics"/>
        </authorList>
    </citation>
    <scope>NUCLEOTIDE SEQUENCE [LARGE SCALE GENOMIC DNA]</scope>
</reference>